<organism evidence="4 5">
    <name type="scientific">Nocardioides imazamoxiresistens</name>
    <dbReference type="NCBI Taxonomy" id="3231893"/>
    <lineage>
        <taxon>Bacteria</taxon>
        <taxon>Bacillati</taxon>
        <taxon>Actinomycetota</taxon>
        <taxon>Actinomycetes</taxon>
        <taxon>Propionibacteriales</taxon>
        <taxon>Nocardioidaceae</taxon>
        <taxon>Nocardioides</taxon>
    </lineage>
</organism>
<keyword evidence="2" id="KW-1133">Transmembrane helix</keyword>
<reference evidence="4 5" key="1">
    <citation type="submission" date="2023-08" db="EMBL/GenBank/DDBJ databases">
        <title>Nocardioides seae sp. nov., a bacterium isolated from a soil.</title>
        <authorList>
            <person name="Wang X."/>
        </authorList>
    </citation>
    <scope>NUCLEOTIDE SEQUENCE [LARGE SCALE GENOMIC DNA]</scope>
    <source>
        <strain evidence="4 5">YZH12</strain>
    </source>
</reference>
<dbReference type="InterPro" id="IPR004843">
    <property type="entry name" value="Calcineurin-like_PHP"/>
</dbReference>
<feature type="compositionally biased region" description="Pro residues" evidence="1">
    <location>
        <begin position="1"/>
        <end position="21"/>
    </location>
</feature>
<feature type="domain" description="Calcineurin-like phosphoesterase" evidence="3">
    <location>
        <begin position="290"/>
        <end position="457"/>
    </location>
</feature>
<evidence type="ECO:0000256" key="1">
    <source>
        <dbReference type="SAM" id="MobiDB-lite"/>
    </source>
</evidence>
<evidence type="ECO:0000313" key="5">
    <source>
        <dbReference type="Proteomes" id="UP001268542"/>
    </source>
</evidence>
<keyword evidence="2" id="KW-0472">Membrane</keyword>
<feature type="transmembrane region" description="Helical" evidence="2">
    <location>
        <begin position="38"/>
        <end position="61"/>
    </location>
</feature>
<dbReference type="EMBL" id="JAVYII010000006">
    <property type="protein sequence ID" value="MDT9594173.1"/>
    <property type="molecule type" value="Genomic_DNA"/>
</dbReference>
<evidence type="ECO:0000259" key="3">
    <source>
        <dbReference type="Pfam" id="PF00149"/>
    </source>
</evidence>
<evidence type="ECO:0000256" key="2">
    <source>
        <dbReference type="SAM" id="Phobius"/>
    </source>
</evidence>
<feature type="region of interest" description="Disordered" evidence="1">
    <location>
        <begin position="1"/>
        <end position="24"/>
    </location>
</feature>
<feature type="region of interest" description="Disordered" evidence="1">
    <location>
        <begin position="531"/>
        <end position="574"/>
    </location>
</feature>
<dbReference type="Proteomes" id="UP001268542">
    <property type="component" value="Unassembled WGS sequence"/>
</dbReference>
<accession>A0ABU3PY61</accession>
<feature type="transmembrane region" description="Helical" evidence="2">
    <location>
        <begin position="146"/>
        <end position="167"/>
    </location>
</feature>
<feature type="compositionally biased region" description="Low complexity" evidence="1">
    <location>
        <begin position="534"/>
        <end position="546"/>
    </location>
</feature>
<keyword evidence="2" id="KW-0812">Transmembrane</keyword>
<name>A0ABU3PY61_9ACTN</name>
<sequence>MSTPPPDQQPDPQPEPTPQPDPARERRLRTVGRHAGRLVTGLVLLAVWAVVAVTVSLLLFVNSSRESVVAGHDAVVRPTLDGFAVVRPGAVLPDLRMDLDSPVGVEVALGKTEATSTEELVQRYAFIASQPDAQIDKVSDLVVDMALAAALRGAVAGLVPVGLWLLVGQGRRRYLLRRGVSWQGAATVAALVAAGVLIVQPWQGDPLTTTQAQDDADDWQSLDSFLEGAVTLPAEVAGIEVRSDVTTVQSRRLVESAISTYEQSQTFYSEAAEEAADLELRQPEEDETVVVLVSDRHDNIGMDPVARAIGDAGGATAVYNAGDDTSSGQPWEAFSLDSVNDAFSDLDRYSVVGNHDHGSFVGDYLGDLGWTRLAEGDIVEGPGGSVLMGVDDPRSSGLGNWRDEPGLSFDEVRDRITEASCEADERIATLLVHDAALGRDALAEGCVDLVIGGHIHVRSGPTAVEGENGEVGYTYTSGTTGGAAYAIAVGSKPRRPAETTLITYRDGRPVGMQWVVLQTNGRFDVGEYQPLDYATTDPEADPTAPADPDDPTIPGGSDAPEAPEDTAGPEDDQG</sequence>
<protein>
    <submittedName>
        <fullName evidence="4">Metallophosphoesterase</fullName>
    </submittedName>
</protein>
<proteinExistence type="predicted"/>
<feature type="compositionally biased region" description="Acidic residues" evidence="1">
    <location>
        <begin position="561"/>
        <end position="574"/>
    </location>
</feature>
<keyword evidence="5" id="KW-1185">Reference proteome</keyword>
<dbReference type="InterPro" id="IPR029052">
    <property type="entry name" value="Metallo-depent_PP-like"/>
</dbReference>
<comment type="caution">
    <text evidence="4">The sequence shown here is derived from an EMBL/GenBank/DDBJ whole genome shotgun (WGS) entry which is preliminary data.</text>
</comment>
<dbReference type="RefSeq" id="WP_315733668.1">
    <property type="nucleotide sequence ID" value="NZ_JAVYII010000006.1"/>
</dbReference>
<feature type="transmembrane region" description="Helical" evidence="2">
    <location>
        <begin position="179"/>
        <end position="202"/>
    </location>
</feature>
<dbReference type="SUPFAM" id="SSF56300">
    <property type="entry name" value="Metallo-dependent phosphatases"/>
    <property type="match status" value="1"/>
</dbReference>
<evidence type="ECO:0000313" key="4">
    <source>
        <dbReference type="EMBL" id="MDT9594173.1"/>
    </source>
</evidence>
<dbReference type="Pfam" id="PF00149">
    <property type="entry name" value="Metallophos"/>
    <property type="match status" value="1"/>
</dbReference>
<gene>
    <name evidence="4" type="ORF">RDV89_13905</name>
</gene>